<dbReference type="InterPro" id="IPR012337">
    <property type="entry name" value="RNaseH-like_sf"/>
</dbReference>
<evidence type="ECO:0000313" key="1">
    <source>
        <dbReference type="EMBL" id="KAK0141181.1"/>
    </source>
</evidence>
<dbReference type="AlphaFoldDB" id="A0AA47NWE5"/>
<reference evidence="1" key="1">
    <citation type="journal article" date="2023" name="Front. Mar. Sci.">
        <title>A new Merluccius polli reference genome to investigate the effects of global change in West African waters.</title>
        <authorList>
            <person name="Mateo J.L."/>
            <person name="Blanco-Fernandez C."/>
            <person name="Garcia-Vazquez E."/>
            <person name="Machado-Schiaffino G."/>
        </authorList>
    </citation>
    <scope>NUCLEOTIDE SEQUENCE</scope>
    <source>
        <strain evidence="1">C29</strain>
        <tissue evidence="1">Fin</tissue>
    </source>
</reference>
<proteinExistence type="predicted"/>
<dbReference type="SUPFAM" id="SSF53098">
    <property type="entry name" value="Ribonuclease H-like"/>
    <property type="match status" value="1"/>
</dbReference>
<comment type="caution">
    <text evidence="1">The sequence shown here is derived from an EMBL/GenBank/DDBJ whole genome shotgun (WGS) entry which is preliminary data.</text>
</comment>
<gene>
    <name evidence="1" type="primary">ZBED4_21</name>
    <name evidence="1" type="ORF">N1851_021823</name>
</gene>
<accession>A0AA47NWE5</accession>
<protein>
    <submittedName>
        <fullName evidence="1">Zinc finger BED domain-containing protein 4</fullName>
    </submittedName>
</protein>
<name>A0AA47NWE5_MERPO</name>
<organism evidence="1 2">
    <name type="scientific">Merluccius polli</name>
    <name type="common">Benguela hake</name>
    <name type="synonym">Merluccius cadenati</name>
    <dbReference type="NCBI Taxonomy" id="89951"/>
    <lineage>
        <taxon>Eukaryota</taxon>
        <taxon>Metazoa</taxon>
        <taxon>Chordata</taxon>
        <taxon>Craniata</taxon>
        <taxon>Vertebrata</taxon>
        <taxon>Euteleostomi</taxon>
        <taxon>Actinopterygii</taxon>
        <taxon>Neopterygii</taxon>
        <taxon>Teleostei</taxon>
        <taxon>Neoteleostei</taxon>
        <taxon>Acanthomorphata</taxon>
        <taxon>Zeiogadaria</taxon>
        <taxon>Gadariae</taxon>
        <taxon>Gadiformes</taxon>
        <taxon>Gadoidei</taxon>
        <taxon>Merlucciidae</taxon>
        <taxon>Merluccius</taxon>
    </lineage>
</organism>
<dbReference type="EMBL" id="JAOPHQ010003981">
    <property type="protein sequence ID" value="KAK0141181.1"/>
    <property type="molecule type" value="Genomic_DNA"/>
</dbReference>
<keyword evidence="2" id="KW-1185">Reference proteome</keyword>
<dbReference type="Proteomes" id="UP001174136">
    <property type="component" value="Unassembled WGS sequence"/>
</dbReference>
<evidence type="ECO:0000313" key="2">
    <source>
        <dbReference type="Proteomes" id="UP001174136"/>
    </source>
</evidence>
<sequence length="114" mass="13245">MTTSEKYLHKLQIVGAFSYSWKRKRELAIAWAELGLPKHKLTTETPTRWGSRQKMIQRLIEQERAISQLTRKQGMDVLETVNKVLSPLQEVTDALSGERYISVSYLKTVLHLFN</sequence>